<accession>A0A8H3VVI7</accession>
<feature type="region of interest" description="Disordered" evidence="1">
    <location>
        <begin position="706"/>
        <end position="753"/>
    </location>
</feature>
<feature type="compositionally biased region" description="Polar residues" evidence="1">
    <location>
        <begin position="740"/>
        <end position="750"/>
    </location>
</feature>
<dbReference type="Proteomes" id="UP000490939">
    <property type="component" value="Unassembled WGS sequence"/>
</dbReference>
<feature type="compositionally biased region" description="Polar residues" evidence="1">
    <location>
        <begin position="709"/>
        <end position="723"/>
    </location>
</feature>
<feature type="region of interest" description="Disordered" evidence="1">
    <location>
        <begin position="779"/>
        <end position="802"/>
    </location>
</feature>
<reference evidence="2 3" key="1">
    <citation type="submission" date="2019-07" db="EMBL/GenBank/DDBJ databases">
        <title>Venturia inaequalis Genome Resource.</title>
        <authorList>
            <person name="Lichtner F.J."/>
        </authorList>
    </citation>
    <scope>NUCLEOTIDE SEQUENCE [LARGE SCALE GENOMIC DNA]</scope>
    <source>
        <strain evidence="2 3">DMI_063113</strain>
    </source>
</reference>
<evidence type="ECO:0000256" key="1">
    <source>
        <dbReference type="SAM" id="MobiDB-lite"/>
    </source>
</evidence>
<gene>
    <name evidence="2" type="ORF">EG327_003942</name>
</gene>
<comment type="caution">
    <text evidence="2">The sequence shown here is derived from an EMBL/GenBank/DDBJ whole genome shotgun (WGS) entry which is preliminary data.</text>
</comment>
<organism evidence="2 3">
    <name type="scientific">Venturia inaequalis</name>
    <name type="common">Apple scab fungus</name>
    <dbReference type="NCBI Taxonomy" id="5025"/>
    <lineage>
        <taxon>Eukaryota</taxon>
        <taxon>Fungi</taxon>
        <taxon>Dikarya</taxon>
        <taxon>Ascomycota</taxon>
        <taxon>Pezizomycotina</taxon>
        <taxon>Dothideomycetes</taxon>
        <taxon>Pleosporomycetidae</taxon>
        <taxon>Venturiales</taxon>
        <taxon>Venturiaceae</taxon>
        <taxon>Venturia</taxon>
    </lineage>
</organism>
<evidence type="ECO:0000313" key="2">
    <source>
        <dbReference type="EMBL" id="KAE9993678.1"/>
    </source>
</evidence>
<proteinExistence type="predicted"/>
<protein>
    <submittedName>
        <fullName evidence="2">Uncharacterized protein</fullName>
    </submittedName>
</protein>
<name>A0A8H3VVI7_VENIN</name>
<sequence length="1132" mass="126891">MPRIHTSWASQPLPPRYLRAILQLPGELRPIALRSFHSIGCRAQLDQISTTSSQHAIQLHRVSTPSSFLEGHGGEKEKQLGEGVGRKIVEGDHTQRPDGHRSVGLEASDEHGAMGNANALEVNEDKDEKTGHEVVQQNGLFKGLKPNHCLPISLLKTPPQNDIPPDVQEIINDFKTRKPSGENDILAAYREYRRVLMGTEVAFIAATWPRIIDHINMDPLHPGKTRRVVDTYTAVSSFNSNTITTTMALSKHQKTIIMNWCQSLGQPILEWQAQVAELRTVEINQIKIINRFSENAIQRALAAKTQESVSRSYLTYRKQLLATNYGGLFDDLPSHLPAQTALTDFKRNYNLRILSRHKLRRIEQVLDTTDEVDYSALIKERLELSVRISGLTGLLTHIKISWSINVDHRVRRAYLRLKPNLIGRWPENLGPLNVLRLTELRTDLQDGRNPQILAALDEFFQVFEDPASLKPNTLVPVQPSDIGQRIAALRSKLPRTPRDSRDMIEDEIRWLEQAIKASPDKPINIVIKPVAGDDHNPKLPAGNVRKNIAMDKYLQWKEAQGSGNNGTKSTQPQITDGHLKMKVARESERKGQTLGEIVRDVIPSKSKTHSPLESAISPILDSQVSTSQLSPPVGSDSAAISDLKKQVAELKDLIRGLIFQQMSTPGTYSGPQMLDSLKADLLAENSAPAAPVEDSATNTAMEPLVTSREPPQTSAHQVLSESPNVLEAPPKITYEAYPPDQNSQNTASKAPSQVVQYQPSQSLLAELFPEETKEVVAEERKEGSGSPARIPIPHVPLTPIDDSGAERRLSSGLGLIRRVRAKDPDLTVKSAVLELRYASKSLAEEDFRILIPRGLHMQEWTQRGEFVKVIPKRDPWTLEQNGNYYIVFNSEEDAKAYKQHVSHVHDLARQHTPTSLTSEIAPPPGYIINGEDVSGLVQSYALIPPQQKLFLQYLVPPFTPLQQNIFKRGGYAQILGEGRTSVAQVLVVFLEGRQPSYFEISDAVHLDGKRRGLQWKLLPGETAIRKVDMREPKKKEEESVLNRDFANEGEVDALSGLEAAEGGKRKRTVQDRAKTPTYGQRWILSFESVDEAKRFALQWHGRPFPWHDRAMKKVHRKGFGEQVLMVRAEYLW</sequence>
<dbReference type="EMBL" id="WNWR01000024">
    <property type="protein sequence ID" value="KAE9993678.1"/>
    <property type="molecule type" value="Genomic_DNA"/>
</dbReference>
<evidence type="ECO:0000313" key="3">
    <source>
        <dbReference type="Proteomes" id="UP000490939"/>
    </source>
</evidence>
<dbReference type="AlphaFoldDB" id="A0A8H3VVI7"/>
<keyword evidence="3" id="KW-1185">Reference proteome</keyword>